<evidence type="ECO:0000313" key="4">
    <source>
        <dbReference type="EMBL" id="RDX61930.1"/>
    </source>
</evidence>
<dbReference type="NCBIfam" id="TIGR00756">
    <property type="entry name" value="PPR"/>
    <property type="match status" value="7"/>
</dbReference>
<dbReference type="PANTHER" id="PTHR47936">
    <property type="entry name" value="PPR_LONG DOMAIN-CONTAINING PROTEIN"/>
    <property type="match status" value="1"/>
</dbReference>
<reference evidence="4" key="1">
    <citation type="submission" date="2018-05" db="EMBL/GenBank/DDBJ databases">
        <title>Draft genome of Mucuna pruriens seed.</title>
        <authorList>
            <person name="Nnadi N.E."/>
            <person name="Vos R."/>
            <person name="Hasami M.H."/>
            <person name="Devisetty U.K."/>
            <person name="Aguiy J.C."/>
        </authorList>
    </citation>
    <scope>NUCLEOTIDE SEQUENCE [LARGE SCALE GENOMIC DNA]</scope>
    <source>
        <strain evidence="4">JCA_2017</strain>
    </source>
</reference>
<comment type="similarity">
    <text evidence="1">Belongs to the PPR family. P subfamily.</text>
</comment>
<dbReference type="Pfam" id="PF13041">
    <property type="entry name" value="PPR_2"/>
    <property type="match status" value="3"/>
</dbReference>
<comment type="caution">
    <text evidence="4">The sequence shown here is derived from an EMBL/GenBank/DDBJ whole genome shotgun (WGS) entry which is preliminary data.</text>
</comment>
<sequence>MTLSLRHGHRTRTSSNIGPLTLFLRHQTDSALPHGPRRVFSATELRCLHQRRPQRRGEQVCLPRGSSLPLSRLLRSPLNCAFYHSRCQIPFLLPHSSSCLALQKKLLIPHLGTFSALPFSPFRGKFPFLNSTRAFASDAHSGVEDDDGDRGVSGESCADPEEVDRVCKVIDELFALDRNMEAVLDECEVRLSHDLVVDVLQRFKHARKPAFRFFCWAGKRPGFAHDSRTYNCMMCVLGRTRQFETMVTLLEEMGEKGLLTMETFSVAIKAFAEAKQRKKAVGIFDLMKKYEFKVGVDVINFLLDSLGTAKLGKEAQAVFEKLKDRFTPSLQTYTILLSGWCRLKNLLEAGRVWNLMIDGGFKPDIVAHNVMLEGLLKCKKKSDAIKLFEIMKAKGPLPNIRSYTIMIQDFCKQKMMGEAIEYFDEMVDRQCQPDAVLYTCLIAGFGRQKKMDMVYNLLKEMRERGCLPDGRTYNALIKLMTSQHMPDDAVRIYKKMIQSGIKPTIHTYNMIMKSYFVTKNYEMGHAVWNEMHQKGCCPDDNSYTVFIGGLIRQDRCSEACKYLEEMLEKGMKAPQLDYNKFASDISKTGNAVILEELAKKMNFVGKFEVSNVLASWADMMKKSAKRREPTKSARHLLYSNARTIAGNYPMTICFYISQVANRGVQKLEFSNSSRGSLCFSFLGPSMLQRDSSESSSSSSLFPNLCKPGIIEAKLESLSSSKKTKPRSMNPFSSSNSRSDKLLLCLLFFLSLLVLFFLGNTSCCICASESVTSFPERMVWSFGEKTESGERESSLKHWQTLVLDKNESVWNGVALTRGIKESDWDSLHGSYELMIN</sequence>
<dbReference type="Pfam" id="PF01535">
    <property type="entry name" value="PPR"/>
    <property type="match status" value="3"/>
</dbReference>
<feature type="repeat" description="PPR" evidence="3">
    <location>
        <begin position="399"/>
        <end position="433"/>
    </location>
</feature>
<dbReference type="PANTHER" id="PTHR47936:SF3">
    <property type="entry name" value="PENTACOTRIPEPTIDE-REPEAT REGION OF PRORP DOMAIN-CONTAINING PROTEIN"/>
    <property type="match status" value="1"/>
</dbReference>
<dbReference type="Proteomes" id="UP000257109">
    <property type="component" value="Unassembled WGS sequence"/>
</dbReference>
<gene>
    <name evidence="4" type="ORF">CR513_59792</name>
</gene>
<keyword evidence="2" id="KW-0677">Repeat</keyword>
<name>A0A371E7C4_MUCPR</name>
<feature type="repeat" description="PPR" evidence="3">
    <location>
        <begin position="226"/>
        <end position="260"/>
    </location>
</feature>
<evidence type="ECO:0000256" key="3">
    <source>
        <dbReference type="PROSITE-ProRule" id="PRU00708"/>
    </source>
</evidence>
<dbReference type="SUPFAM" id="SSF81901">
    <property type="entry name" value="HCP-like"/>
    <property type="match status" value="1"/>
</dbReference>
<feature type="repeat" description="PPR" evidence="3">
    <location>
        <begin position="329"/>
        <end position="363"/>
    </location>
</feature>
<organism evidence="4 5">
    <name type="scientific">Mucuna pruriens</name>
    <name type="common">Velvet bean</name>
    <name type="synonym">Dolichos pruriens</name>
    <dbReference type="NCBI Taxonomy" id="157652"/>
    <lineage>
        <taxon>Eukaryota</taxon>
        <taxon>Viridiplantae</taxon>
        <taxon>Streptophyta</taxon>
        <taxon>Embryophyta</taxon>
        <taxon>Tracheophyta</taxon>
        <taxon>Spermatophyta</taxon>
        <taxon>Magnoliopsida</taxon>
        <taxon>eudicotyledons</taxon>
        <taxon>Gunneridae</taxon>
        <taxon>Pentapetalae</taxon>
        <taxon>rosids</taxon>
        <taxon>fabids</taxon>
        <taxon>Fabales</taxon>
        <taxon>Fabaceae</taxon>
        <taxon>Papilionoideae</taxon>
        <taxon>50 kb inversion clade</taxon>
        <taxon>NPAAA clade</taxon>
        <taxon>indigoferoid/millettioid clade</taxon>
        <taxon>Phaseoleae</taxon>
        <taxon>Mucuna</taxon>
    </lineage>
</organism>
<dbReference type="PROSITE" id="PS51375">
    <property type="entry name" value="PPR"/>
    <property type="match status" value="8"/>
</dbReference>
<feature type="repeat" description="PPR" evidence="3">
    <location>
        <begin position="364"/>
        <end position="398"/>
    </location>
</feature>
<dbReference type="InterPro" id="IPR002885">
    <property type="entry name" value="PPR_rpt"/>
</dbReference>
<dbReference type="STRING" id="157652.A0A371E7C4"/>
<evidence type="ECO:0000256" key="2">
    <source>
        <dbReference type="ARBA" id="ARBA00022737"/>
    </source>
</evidence>
<dbReference type="InterPro" id="IPR011990">
    <property type="entry name" value="TPR-like_helical_dom_sf"/>
</dbReference>
<feature type="repeat" description="PPR" evidence="3">
    <location>
        <begin position="504"/>
        <end position="538"/>
    </location>
</feature>
<dbReference type="Gene3D" id="1.25.40.10">
    <property type="entry name" value="Tetratricopeptide repeat domain"/>
    <property type="match status" value="4"/>
</dbReference>
<protein>
    <submittedName>
        <fullName evidence="4">Pentatricopeptide repeat-containing protein, mitochondrial</fullName>
    </submittedName>
</protein>
<dbReference type="OrthoDB" id="185373at2759"/>
<accession>A0A371E7C4</accession>
<feature type="repeat" description="PPR" evidence="3">
    <location>
        <begin position="434"/>
        <end position="468"/>
    </location>
</feature>
<dbReference type="EMBL" id="QJKJ01015800">
    <property type="protein sequence ID" value="RDX61930.1"/>
    <property type="molecule type" value="Genomic_DNA"/>
</dbReference>
<feature type="non-terminal residue" evidence="4">
    <location>
        <position position="1"/>
    </location>
</feature>
<dbReference type="AlphaFoldDB" id="A0A371E7C4"/>
<evidence type="ECO:0000256" key="1">
    <source>
        <dbReference type="ARBA" id="ARBA00007626"/>
    </source>
</evidence>
<proteinExistence type="inferred from homology"/>
<evidence type="ECO:0000313" key="5">
    <source>
        <dbReference type="Proteomes" id="UP000257109"/>
    </source>
</evidence>
<keyword evidence="5" id="KW-1185">Reference proteome</keyword>
<feature type="repeat" description="PPR" evidence="3">
    <location>
        <begin position="539"/>
        <end position="573"/>
    </location>
</feature>
<feature type="repeat" description="PPR" evidence="3">
    <location>
        <begin position="469"/>
        <end position="503"/>
    </location>
</feature>